<sequence length="446" mass="50811">MNEAENDILLENLPLVIATDEELTDDFAFVCKLLEDSTSDLSEETSSTTSDEGPKEQQLDSTTLAKTKSKRGNQAVEYPSVGARNRFQYRQKQEMHQLRQQIEELKNTLTNVTHLSKPHTNASTWEQAARKERIECKRVLEENEQLRGAIDQQATFIDQMQRFFSKKPRLTMLSEEEMWQSYKLAAKKSLRIAAIHAIADRQLRRMQSAMIQIGVFNSKDDIFMAEPRATSPTSLVIDFVNHVKIPAPYRTISASCWQVMSETNDPFLPANATESAELIDPFTIYRQFTQPAGGIVAHSNTIHRYYTEDNRDVILWRTVLEDALVPHMARGAVDNEWGWLLFAPEPDEPMFSRVTFLDQVLVDNAKPVHNGIAVKIAIQQAIRNYRLCERPDVPYKFSCAPPNEMDTKCDPIMHAYMGKGKRLELAISAAIENAVLVSQTQSHIQH</sequence>
<feature type="coiled-coil region" evidence="1">
    <location>
        <begin position="88"/>
        <end position="115"/>
    </location>
</feature>
<accession>A0A6G0X7M1</accession>
<gene>
    <name evidence="3" type="ORF">Ae201684_007599</name>
</gene>
<dbReference type="EMBL" id="VJMJ01000090">
    <property type="protein sequence ID" value="KAF0736008.1"/>
    <property type="molecule type" value="Genomic_DNA"/>
</dbReference>
<name>A0A6G0X7M1_9STRA</name>
<evidence type="ECO:0000256" key="2">
    <source>
        <dbReference type="SAM" id="MobiDB-lite"/>
    </source>
</evidence>
<comment type="caution">
    <text evidence="3">The sequence shown here is derived from an EMBL/GenBank/DDBJ whole genome shotgun (WGS) entry which is preliminary data.</text>
</comment>
<dbReference type="AlphaFoldDB" id="A0A6G0X7M1"/>
<evidence type="ECO:0000256" key="1">
    <source>
        <dbReference type="SAM" id="Coils"/>
    </source>
</evidence>
<dbReference type="Proteomes" id="UP000481153">
    <property type="component" value="Unassembled WGS sequence"/>
</dbReference>
<dbReference type="VEuPathDB" id="FungiDB:AeMF1_006660"/>
<keyword evidence="4" id="KW-1185">Reference proteome</keyword>
<evidence type="ECO:0000313" key="3">
    <source>
        <dbReference type="EMBL" id="KAF0736008.1"/>
    </source>
</evidence>
<protein>
    <recommendedName>
        <fullName evidence="5">START domain-containing protein</fullName>
    </recommendedName>
</protein>
<organism evidence="3 4">
    <name type="scientific">Aphanomyces euteiches</name>
    <dbReference type="NCBI Taxonomy" id="100861"/>
    <lineage>
        <taxon>Eukaryota</taxon>
        <taxon>Sar</taxon>
        <taxon>Stramenopiles</taxon>
        <taxon>Oomycota</taxon>
        <taxon>Saprolegniomycetes</taxon>
        <taxon>Saprolegniales</taxon>
        <taxon>Verrucalvaceae</taxon>
        <taxon>Aphanomyces</taxon>
    </lineage>
</organism>
<evidence type="ECO:0000313" key="4">
    <source>
        <dbReference type="Proteomes" id="UP000481153"/>
    </source>
</evidence>
<keyword evidence="1" id="KW-0175">Coiled coil</keyword>
<proteinExistence type="predicted"/>
<evidence type="ECO:0008006" key="5">
    <source>
        <dbReference type="Google" id="ProtNLM"/>
    </source>
</evidence>
<feature type="region of interest" description="Disordered" evidence="2">
    <location>
        <begin position="39"/>
        <end position="82"/>
    </location>
</feature>
<reference evidence="3 4" key="1">
    <citation type="submission" date="2019-07" db="EMBL/GenBank/DDBJ databases">
        <title>Genomics analysis of Aphanomyces spp. identifies a new class of oomycete effector associated with host adaptation.</title>
        <authorList>
            <person name="Gaulin E."/>
        </authorList>
    </citation>
    <scope>NUCLEOTIDE SEQUENCE [LARGE SCALE GENOMIC DNA]</scope>
    <source>
        <strain evidence="3 4">ATCC 201684</strain>
    </source>
</reference>